<dbReference type="InParanoid" id="A0A7E5WHC1"/>
<gene>
    <name evidence="4" type="primary">LOC113502661</name>
</gene>
<dbReference type="KEGG" id="tnl:113502661"/>
<dbReference type="RefSeq" id="XP_026740118.1">
    <property type="nucleotide sequence ID" value="XM_026884317.1"/>
</dbReference>
<accession>A0A7E5WHC1</accession>
<evidence type="ECO:0000313" key="4">
    <source>
        <dbReference type="RefSeq" id="XP_026740118.1"/>
    </source>
</evidence>
<proteinExistence type="predicted"/>
<dbReference type="Gene3D" id="3.30.497.10">
    <property type="entry name" value="Antithrombin, subunit I, domain 2"/>
    <property type="match status" value="1"/>
</dbReference>
<dbReference type="Gene3D" id="2.30.39.10">
    <property type="entry name" value="Alpha-1-antitrypsin, domain 1"/>
    <property type="match status" value="1"/>
</dbReference>
<keyword evidence="1" id="KW-0646">Protease inhibitor</keyword>
<name>A0A7E5WHC1_TRINI</name>
<keyword evidence="3" id="KW-1185">Reference proteome</keyword>
<dbReference type="AlphaFoldDB" id="A0A7E5WHC1"/>
<dbReference type="Proteomes" id="UP000322000">
    <property type="component" value="Chromosome 2"/>
</dbReference>
<dbReference type="GO" id="GO:0004867">
    <property type="term" value="F:serine-type endopeptidase inhibitor activity"/>
    <property type="evidence" value="ECO:0007669"/>
    <property type="project" value="UniProtKB-KW"/>
</dbReference>
<evidence type="ECO:0000313" key="3">
    <source>
        <dbReference type="Proteomes" id="UP000322000"/>
    </source>
</evidence>
<dbReference type="GeneID" id="113502661"/>
<evidence type="ECO:0000256" key="1">
    <source>
        <dbReference type="ARBA" id="ARBA00022690"/>
    </source>
</evidence>
<protein>
    <submittedName>
        <fullName evidence="4">Uncharacterized protein LOC113502661 isoform X1</fullName>
    </submittedName>
</protein>
<reference evidence="4" key="1">
    <citation type="submission" date="2025-08" db="UniProtKB">
        <authorList>
            <consortium name="RefSeq"/>
        </authorList>
    </citation>
    <scope>IDENTIFICATION</scope>
</reference>
<organism evidence="3 4">
    <name type="scientific">Trichoplusia ni</name>
    <name type="common">Cabbage looper</name>
    <dbReference type="NCBI Taxonomy" id="7111"/>
    <lineage>
        <taxon>Eukaryota</taxon>
        <taxon>Metazoa</taxon>
        <taxon>Ecdysozoa</taxon>
        <taxon>Arthropoda</taxon>
        <taxon>Hexapoda</taxon>
        <taxon>Insecta</taxon>
        <taxon>Pterygota</taxon>
        <taxon>Neoptera</taxon>
        <taxon>Endopterygota</taxon>
        <taxon>Lepidoptera</taxon>
        <taxon>Glossata</taxon>
        <taxon>Ditrysia</taxon>
        <taxon>Noctuoidea</taxon>
        <taxon>Noctuidae</taxon>
        <taxon>Plusiinae</taxon>
        <taxon>Trichoplusia</taxon>
    </lineage>
</organism>
<dbReference type="OrthoDB" id="6914168at2759"/>
<dbReference type="InterPro" id="IPR042185">
    <property type="entry name" value="Serpin_sf_2"/>
</dbReference>
<keyword evidence="2" id="KW-0722">Serine protease inhibitor</keyword>
<dbReference type="InterPro" id="IPR036186">
    <property type="entry name" value="Serpin_sf"/>
</dbReference>
<dbReference type="SUPFAM" id="SSF56574">
    <property type="entry name" value="Serpins"/>
    <property type="match status" value="1"/>
</dbReference>
<evidence type="ECO:0000256" key="2">
    <source>
        <dbReference type="ARBA" id="ARBA00022900"/>
    </source>
</evidence>
<sequence>MLLKAPRQWIASPLAYNMLLALLNENVPSVDKYQDLIKKMQRKQGYLSMNKLFLSSERVGETKDLQYLMQTLSHIEMEETNFSKSLNSFELWVRKFGYKGPGLEIPSSSEYVLANAFFFRRAWLKSDSAGASMKIFNSFNYTSDVTYDARILELPLCSKFKLVLLIPCERDRLDALFSRLNNEGLAAAISSLHPIFTVNSKMVAPNIDFASTIQIKNNLNNLESGSVLQSATICVNEEGTVARVVTYLISVKAELSNLEYKFESFATPFHFALVSNDTPFVTGQFYRE</sequence>
<dbReference type="InterPro" id="IPR042178">
    <property type="entry name" value="Serpin_sf_1"/>
</dbReference>